<comment type="caution">
    <text evidence="8">The sequence shown here is derived from an EMBL/GenBank/DDBJ whole genome shotgun (WGS) entry which is preliminary data.</text>
</comment>
<dbReference type="InterPro" id="IPR036864">
    <property type="entry name" value="Zn2-C6_fun-type_DNA-bd_sf"/>
</dbReference>
<name>A0A1V6T7G6_9EURO</name>
<feature type="compositionally biased region" description="Basic and acidic residues" evidence="6">
    <location>
        <begin position="153"/>
        <end position="186"/>
    </location>
</feature>
<dbReference type="Gene3D" id="4.10.240.10">
    <property type="entry name" value="Zn(2)-C6 fungal-type DNA-binding domain"/>
    <property type="match status" value="1"/>
</dbReference>
<evidence type="ECO:0000256" key="4">
    <source>
        <dbReference type="ARBA" id="ARBA00023163"/>
    </source>
</evidence>
<accession>A0A1V6T7G6</accession>
<dbReference type="OrthoDB" id="2123952at2759"/>
<dbReference type="SMART" id="SM00906">
    <property type="entry name" value="Fungal_trans"/>
    <property type="match status" value="1"/>
</dbReference>
<dbReference type="PANTHER" id="PTHR46910:SF25">
    <property type="entry name" value="ABC-TRANSPORTER-REGULATING TRANSCRIPTION FACTOR"/>
    <property type="match status" value="1"/>
</dbReference>
<dbReference type="PROSITE" id="PS50048">
    <property type="entry name" value="ZN2_CY6_FUNGAL_2"/>
    <property type="match status" value="1"/>
</dbReference>
<reference evidence="9" key="1">
    <citation type="journal article" date="2017" name="Nat. Microbiol.">
        <title>Global analysis of biosynthetic gene clusters reveals vast potential of secondary metabolite production in Penicillium species.</title>
        <authorList>
            <person name="Nielsen J.C."/>
            <person name="Grijseels S."/>
            <person name="Prigent S."/>
            <person name="Ji B."/>
            <person name="Dainat J."/>
            <person name="Nielsen K.F."/>
            <person name="Frisvad J.C."/>
            <person name="Workman M."/>
            <person name="Nielsen J."/>
        </authorList>
    </citation>
    <scope>NUCLEOTIDE SEQUENCE [LARGE SCALE GENOMIC DNA]</scope>
    <source>
        <strain evidence="9">IBT 24891</strain>
    </source>
</reference>
<dbReference type="CDD" id="cd12148">
    <property type="entry name" value="fungal_TF_MHR"/>
    <property type="match status" value="1"/>
</dbReference>
<dbReference type="InterPro" id="IPR007219">
    <property type="entry name" value="XnlR_reg_dom"/>
</dbReference>
<evidence type="ECO:0000256" key="5">
    <source>
        <dbReference type="ARBA" id="ARBA00023242"/>
    </source>
</evidence>
<keyword evidence="2" id="KW-0805">Transcription regulation</keyword>
<dbReference type="Pfam" id="PF00172">
    <property type="entry name" value="Zn_clus"/>
    <property type="match status" value="1"/>
</dbReference>
<dbReference type="CDD" id="cd00067">
    <property type="entry name" value="GAL4"/>
    <property type="match status" value="1"/>
</dbReference>
<dbReference type="InterPro" id="IPR001138">
    <property type="entry name" value="Zn2Cys6_DnaBD"/>
</dbReference>
<feature type="domain" description="Zn(2)-C6 fungal-type" evidence="7">
    <location>
        <begin position="52"/>
        <end position="83"/>
    </location>
</feature>
<keyword evidence="3" id="KW-0238">DNA-binding</keyword>
<proteinExistence type="predicted"/>
<dbReference type="Pfam" id="PF04082">
    <property type="entry name" value="Fungal_trans"/>
    <property type="match status" value="1"/>
</dbReference>
<dbReference type="STRING" id="303698.A0A1V6T7G6"/>
<evidence type="ECO:0000313" key="8">
    <source>
        <dbReference type="EMBL" id="OQE21693.1"/>
    </source>
</evidence>
<keyword evidence="1" id="KW-0479">Metal-binding</keyword>
<dbReference type="GO" id="GO:0006351">
    <property type="term" value="P:DNA-templated transcription"/>
    <property type="evidence" value="ECO:0007669"/>
    <property type="project" value="InterPro"/>
</dbReference>
<keyword evidence="4" id="KW-0804">Transcription</keyword>
<gene>
    <name evidence="8" type="ORF">PENSTE_c011G03451</name>
</gene>
<dbReference type="GO" id="GO:0000981">
    <property type="term" value="F:DNA-binding transcription factor activity, RNA polymerase II-specific"/>
    <property type="evidence" value="ECO:0007669"/>
    <property type="project" value="InterPro"/>
</dbReference>
<dbReference type="GO" id="GO:0003677">
    <property type="term" value="F:DNA binding"/>
    <property type="evidence" value="ECO:0007669"/>
    <property type="project" value="UniProtKB-KW"/>
</dbReference>
<evidence type="ECO:0000259" key="7">
    <source>
        <dbReference type="PROSITE" id="PS50048"/>
    </source>
</evidence>
<dbReference type="InterPro" id="IPR050987">
    <property type="entry name" value="AtrR-like"/>
</dbReference>
<dbReference type="Proteomes" id="UP000191285">
    <property type="component" value="Unassembled WGS sequence"/>
</dbReference>
<organism evidence="8 9">
    <name type="scientific">Penicillium steckii</name>
    <dbReference type="NCBI Taxonomy" id="303698"/>
    <lineage>
        <taxon>Eukaryota</taxon>
        <taxon>Fungi</taxon>
        <taxon>Dikarya</taxon>
        <taxon>Ascomycota</taxon>
        <taxon>Pezizomycotina</taxon>
        <taxon>Eurotiomycetes</taxon>
        <taxon>Eurotiomycetidae</taxon>
        <taxon>Eurotiales</taxon>
        <taxon>Aspergillaceae</taxon>
        <taxon>Penicillium</taxon>
    </lineage>
</organism>
<dbReference type="EMBL" id="MLKD01000011">
    <property type="protein sequence ID" value="OQE21693.1"/>
    <property type="molecule type" value="Genomic_DNA"/>
</dbReference>
<dbReference type="GO" id="GO:0008270">
    <property type="term" value="F:zinc ion binding"/>
    <property type="evidence" value="ECO:0007669"/>
    <property type="project" value="InterPro"/>
</dbReference>
<dbReference type="PANTHER" id="PTHR46910">
    <property type="entry name" value="TRANSCRIPTION FACTOR PDR1"/>
    <property type="match status" value="1"/>
</dbReference>
<dbReference type="SMART" id="SM00066">
    <property type="entry name" value="GAL4"/>
    <property type="match status" value="1"/>
</dbReference>
<evidence type="ECO:0000256" key="3">
    <source>
        <dbReference type="ARBA" id="ARBA00023125"/>
    </source>
</evidence>
<evidence type="ECO:0000256" key="2">
    <source>
        <dbReference type="ARBA" id="ARBA00023015"/>
    </source>
</evidence>
<feature type="region of interest" description="Disordered" evidence="6">
    <location>
        <begin position="150"/>
        <end position="202"/>
    </location>
</feature>
<evidence type="ECO:0000256" key="1">
    <source>
        <dbReference type="ARBA" id="ARBA00022723"/>
    </source>
</evidence>
<protein>
    <recommendedName>
        <fullName evidence="7">Zn(2)-C6 fungal-type domain-containing protein</fullName>
    </recommendedName>
</protein>
<sequence length="695" mass="77873">MPSHNQNLPGPRTRTRAQSLRLHHAREEEQGNRDAAPILSDRVRKPGLTRKACLECHRRKIKCDMTTKNRCTSCEKLNVSCSVNEYRRRRNQEKRSKIDQLESGIERMENVFERLGLLRSGHDHAHPPCFGDLAVLPAQDETSAMWDTISESGSEHSNPDDNHSSMREPQDSQDDDKAPYDAKIDDNPVMGDPTYSRTSFEPTKDVDANTLSLHGDSQEGTVDVFQHINSPFLGESLYIFTPMCSLRVPDGDQLFADINATTTLYPLPGIGETMALFLEFLENFNLVVPIFEPISLLSMCDEDSIVTPDQADRWACINVVLALSHGTRSKCSDLRHSNYQLSWMYMKNACHVMNALCRGPPTLCAAQALLGMAVFFLGILSSEPCGRLIASALRIIHQLLTPGSEETSIGWQEDLHQCRIVFWIAYCLDRDVCLRVGTPLDENDEDTDIEFSPGLSSHQCDIPCENDEVRFDAFRSYCELSVIKGKIYKFLRSAATSDRPMSDLADSVATLDRTLREWKASVPKRYRPDVQETPSFPDSRVAVLFLSLHFSYFNCLLSIHRVIISHGPDINIELARYSNGLLSDDIALFSGILCQNAARASIKLMKHMPDDNPFIAGILLHYLVVASTTLSKNIVHNPHSASGMLDINLIKQVECFLSSMVTATPNEGMHRVIKHCTENRCLAESAVSRVKALSV</sequence>
<evidence type="ECO:0000256" key="6">
    <source>
        <dbReference type="SAM" id="MobiDB-lite"/>
    </source>
</evidence>
<evidence type="ECO:0000313" key="9">
    <source>
        <dbReference type="Proteomes" id="UP000191285"/>
    </source>
</evidence>
<dbReference type="SUPFAM" id="SSF57701">
    <property type="entry name" value="Zn2/Cys6 DNA-binding domain"/>
    <property type="match status" value="1"/>
</dbReference>
<keyword evidence="9" id="KW-1185">Reference proteome</keyword>
<dbReference type="PROSITE" id="PS00463">
    <property type="entry name" value="ZN2_CY6_FUNGAL_1"/>
    <property type="match status" value="1"/>
</dbReference>
<keyword evidence="5" id="KW-0539">Nucleus</keyword>
<dbReference type="AlphaFoldDB" id="A0A1V6T7G6"/>